<feature type="region of interest" description="Disordered" evidence="1">
    <location>
        <begin position="1"/>
        <end position="23"/>
    </location>
</feature>
<feature type="compositionally biased region" description="Acidic residues" evidence="1">
    <location>
        <begin position="1"/>
        <end position="11"/>
    </location>
</feature>
<evidence type="ECO:0000313" key="2">
    <source>
        <dbReference type="EMBL" id="UWZ39759.1"/>
    </source>
</evidence>
<gene>
    <name evidence="2" type="ORF">Drose_16970</name>
</gene>
<proteinExistence type="predicted"/>
<keyword evidence="3" id="KW-1185">Reference proteome</keyword>
<dbReference type="Proteomes" id="UP001058271">
    <property type="component" value="Chromosome"/>
</dbReference>
<evidence type="ECO:0000256" key="1">
    <source>
        <dbReference type="SAM" id="MobiDB-lite"/>
    </source>
</evidence>
<reference evidence="2" key="1">
    <citation type="submission" date="2021-04" db="EMBL/GenBank/DDBJ databases">
        <title>Biosynthetic gene clusters of Dactylosporangioum roseum.</title>
        <authorList>
            <person name="Hartkoorn R.C."/>
            <person name="Beaudoing E."/>
            <person name="Hot D."/>
            <person name="Moureu S."/>
        </authorList>
    </citation>
    <scope>NUCLEOTIDE SEQUENCE</scope>
    <source>
        <strain evidence="2">NRRL B-16295</strain>
    </source>
</reference>
<accession>A0ABY5ZCG3</accession>
<dbReference type="EMBL" id="CP073721">
    <property type="protein sequence ID" value="UWZ39759.1"/>
    <property type="molecule type" value="Genomic_DNA"/>
</dbReference>
<evidence type="ECO:0000313" key="3">
    <source>
        <dbReference type="Proteomes" id="UP001058271"/>
    </source>
</evidence>
<sequence length="74" mass="8151">MTTQDTAEEAMTDPTTGPTPLDLTTNSADIVAIAWPTGRPIYPYTWEEIAEGVDLYTQAMKAHTTTTRGGYREQ</sequence>
<name>A0ABY5ZCG3_9ACTN</name>
<feature type="compositionally biased region" description="Low complexity" evidence="1">
    <location>
        <begin position="12"/>
        <end position="23"/>
    </location>
</feature>
<protein>
    <submittedName>
        <fullName evidence="2">Uncharacterized protein</fullName>
    </submittedName>
</protein>
<dbReference type="RefSeq" id="WP_260729187.1">
    <property type="nucleotide sequence ID" value="NZ_BAAABS010000075.1"/>
</dbReference>
<organism evidence="2 3">
    <name type="scientific">Dactylosporangium roseum</name>
    <dbReference type="NCBI Taxonomy" id="47989"/>
    <lineage>
        <taxon>Bacteria</taxon>
        <taxon>Bacillati</taxon>
        <taxon>Actinomycetota</taxon>
        <taxon>Actinomycetes</taxon>
        <taxon>Micromonosporales</taxon>
        <taxon>Micromonosporaceae</taxon>
        <taxon>Dactylosporangium</taxon>
    </lineage>
</organism>